<accession>A0A1E5QBN6</accession>
<gene>
    <name evidence="2" type="ORF">BEN30_03210</name>
</gene>
<dbReference type="Pfam" id="PF01551">
    <property type="entry name" value="Peptidase_M23"/>
    <property type="match status" value="1"/>
</dbReference>
<dbReference type="SUPFAM" id="SSF51261">
    <property type="entry name" value="Duplicated hybrid motif"/>
    <property type="match status" value="1"/>
</dbReference>
<dbReference type="CDD" id="cd12797">
    <property type="entry name" value="M23_peptidase"/>
    <property type="match status" value="1"/>
</dbReference>
<protein>
    <recommendedName>
        <fullName evidence="1">M23ase beta-sheet core domain-containing protein</fullName>
    </recommendedName>
</protein>
<evidence type="ECO:0000313" key="2">
    <source>
        <dbReference type="EMBL" id="OEJ69444.1"/>
    </source>
</evidence>
<evidence type="ECO:0000259" key="1">
    <source>
        <dbReference type="Pfam" id="PF01551"/>
    </source>
</evidence>
<dbReference type="InterPro" id="IPR050570">
    <property type="entry name" value="Cell_wall_metabolism_enzyme"/>
</dbReference>
<dbReference type="EMBL" id="MCGG01000007">
    <property type="protein sequence ID" value="OEJ69444.1"/>
    <property type="molecule type" value="Genomic_DNA"/>
</dbReference>
<feature type="domain" description="M23ase beta-sheet core" evidence="1">
    <location>
        <begin position="62"/>
        <end position="179"/>
    </location>
</feature>
<name>A0A1E5QBN6_9PROT</name>
<dbReference type="InterPro" id="IPR011055">
    <property type="entry name" value="Dup_hybrid_motif"/>
</dbReference>
<comment type="caution">
    <text evidence="2">The sequence shown here is derived from an EMBL/GenBank/DDBJ whole genome shotgun (WGS) entry which is preliminary data.</text>
</comment>
<dbReference type="InterPro" id="IPR016047">
    <property type="entry name" value="M23ase_b-sheet_dom"/>
</dbReference>
<evidence type="ECO:0000313" key="3">
    <source>
        <dbReference type="Proteomes" id="UP000095347"/>
    </source>
</evidence>
<proteinExistence type="predicted"/>
<organism evidence="2 3">
    <name type="scientific">Magnetovibrio blakemorei</name>
    <dbReference type="NCBI Taxonomy" id="28181"/>
    <lineage>
        <taxon>Bacteria</taxon>
        <taxon>Pseudomonadati</taxon>
        <taxon>Pseudomonadota</taxon>
        <taxon>Alphaproteobacteria</taxon>
        <taxon>Rhodospirillales</taxon>
        <taxon>Magnetovibrionaceae</taxon>
        <taxon>Magnetovibrio</taxon>
    </lineage>
</organism>
<dbReference type="Proteomes" id="UP000095347">
    <property type="component" value="Unassembled WGS sequence"/>
</dbReference>
<dbReference type="AlphaFoldDB" id="A0A1E5QBN6"/>
<keyword evidence="3" id="KW-1185">Reference proteome</keyword>
<reference evidence="3" key="1">
    <citation type="submission" date="2016-07" db="EMBL/GenBank/DDBJ databases">
        <authorList>
            <person name="Florea S."/>
            <person name="Webb J.S."/>
            <person name="Jaromczyk J."/>
            <person name="Schardl C.L."/>
        </authorList>
    </citation>
    <scope>NUCLEOTIDE SEQUENCE [LARGE SCALE GENOMIC DNA]</scope>
    <source>
        <strain evidence="3">MV-1</strain>
    </source>
</reference>
<sequence length="325" mass="35048">MVVVLFAQSARALEVGGLTLPLDCVLGESCWIPNYVDLKLGKGVLDYTCGDASYDAEPGAHHKGTDFAVRDMAAVKAGVAVRAAAAGRVLGVRDGEVDVFYDHTQASSVQSKECGNGVRIEHAGGITTQYCHLRRGSVQVTAGGHVVQGQQLGLVGLSGQTQFPHLHFQVEQGKTVLDPFAGLERKAACGVGEAPLWDRKTLDALPYQPTAIYHVGFAPGKPDRAAIKAGALNSLDLPKTAPALVVWAELFRVQAGDLLEFTITDPSGTRIHDQRLKIDAKKAYYWAFSGLRLKQVAWPSGTYRGDVRLIRGEQTFLSTRQIEVR</sequence>
<dbReference type="Gene3D" id="2.70.70.10">
    <property type="entry name" value="Glucose Permease (Domain IIA)"/>
    <property type="match status" value="1"/>
</dbReference>
<dbReference type="PANTHER" id="PTHR21666">
    <property type="entry name" value="PEPTIDASE-RELATED"/>
    <property type="match status" value="1"/>
</dbReference>
<dbReference type="STRING" id="28181.BEN30_03210"/>
<dbReference type="PANTHER" id="PTHR21666:SF270">
    <property type="entry name" value="MUREIN HYDROLASE ACTIVATOR ENVC"/>
    <property type="match status" value="1"/>
</dbReference>
<dbReference type="GO" id="GO:0004222">
    <property type="term" value="F:metalloendopeptidase activity"/>
    <property type="evidence" value="ECO:0007669"/>
    <property type="project" value="TreeGrafter"/>
</dbReference>